<keyword evidence="2" id="KW-0472">Membrane</keyword>
<evidence type="ECO:0000313" key="4">
    <source>
        <dbReference type="Proteomes" id="UP000192927"/>
    </source>
</evidence>
<feature type="transmembrane region" description="Helical" evidence="2">
    <location>
        <begin position="6"/>
        <end position="29"/>
    </location>
</feature>
<dbReference type="AlphaFoldDB" id="A0A1W5D8J5"/>
<dbReference type="Proteomes" id="UP000192927">
    <property type="component" value="Unassembled WGS sequence"/>
</dbReference>
<feature type="transmembrane region" description="Helical" evidence="2">
    <location>
        <begin position="193"/>
        <end position="212"/>
    </location>
</feature>
<dbReference type="GO" id="GO:0046873">
    <property type="term" value="F:metal ion transmembrane transporter activity"/>
    <property type="evidence" value="ECO:0007669"/>
    <property type="project" value="InterPro"/>
</dbReference>
<sequence length="215" mass="22519">MLDGLFMLLTLSTVMAIASFLAGSLPLTFTLSHSQLRLISTVGMGILVGTSLIVIIPEGIETLYSASSASQTAHTSRALSTPPLSIRWPPANPWLSPRDPSNALPNSVIPANLDSPSTTPTPRATAAHRTPHAWIGLSLILGFTLIGGTFLYVAMHTMQEDDEGGHGQGDAHGNAYVDGGMGRETRRKEGKSLGLVLAAVGGMLLPLIAQIGHAH</sequence>
<feature type="transmembrane region" description="Helical" evidence="2">
    <location>
        <begin position="36"/>
        <end position="56"/>
    </location>
</feature>
<dbReference type="InterPro" id="IPR045891">
    <property type="entry name" value="ZIP9"/>
</dbReference>
<keyword evidence="2" id="KW-1133">Transmembrane helix</keyword>
<protein>
    <submittedName>
        <fullName evidence="3">Zinc/iron permease</fullName>
    </submittedName>
</protein>
<comment type="subcellular location">
    <subcellularLocation>
        <location evidence="1">Endomembrane system</location>
        <topology evidence="1">Multi-pass membrane protein</topology>
    </subcellularLocation>
</comment>
<keyword evidence="2" id="KW-0812">Transmembrane</keyword>
<evidence type="ECO:0000256" key="2">
    <source>
        <dbReference type="SAM" id="Phobius"/>
    </source>
</evidence>
<feature type="transmembrane region" description="Helical" evidence="2">
    <location>
        <begin position="133"/>
        <end position="154"/>
    </location>
</feature>
<dbReference type="EMBL" id="FWEW01003499">
    <property type="protein sequence ID" value="SLM39365.1"/>
    <property type="molecule type" value="Genomic_DNA"/>
</dbReference>
<dbReference type="PANTHER" id="PTHR16133:SF0">
    <property type="entry name" value="ZINC_IRON REGULATED TRANSPORTER-RELATED PROTEIN 102B, ISOFORM E"/>
    <property type="match status" value="1"/>
</dbReference>
<evidence type="ECO:0000313" key="3">
    <source>
        <dbReference type="EMBL" id="SLM39365.1"/>
    </source>
</evidence>
<reference evidence="4" key="1">
    <citation type="submission" date="2017-03" db="EMBL/GenBank/DDBJ databases">
        <authorList>
            <person name="Sharma R."/>
            <person name="Thines M."/>
        </authorList>
    </citation>
    <scope>NUCLEOTIDE SEQUENCE [LARGE SCALE GENOMIC DNA]</scope>
</reference>
<keyword evidence="4" id="KW-1185">Reference proteome</keyword>
<dbReference type="GO" id="GO:0006829">
    <property type="term" value="P:zinc ion transport"/>
    <property type="evidence" value="ECO:0007669"/>
    <property type="project" value="InterPro"/>
</dbReference>
<organism evidence="3 4">
    <name type="scientific">Lasallia pustulata</name>
    <dbReference type="NCBI Taxonomy" id="136370"/>
    <lineage>
        <taxon>Eukaryota</taxon>
        <taxon>Fungi</taxon>
        <taxon>Dikarya</taxon>
        <taxon>Ascomycota</taxon>
        <taxon>Pezizomycotina</taxon>
        <taxon>Lecanoromycetes</taxon>
        <taxon>OSLEUM clade</taxon>
        <taxon>Umbilicariomycetidae</taxon>
        <taxon>Umbilicariales</taxon>
        <taxon>Umbilicariaceae</taxon>
        <taxon>Lasallia</taxon>
    </lineage>
</organism>
<name>A0A1W5D8J5_9LECA</name>
<dbReference type="PANTHER" id="PTHR16133">
    <property type="entry name" value="SOLUTE CARRIER FAMILY 39 ZINC TRANSPORTER , MEMBER 9-RELATED"/>
    <property type="match status" value="1"/>
</dbReference>
<proteinExistence type="predicted"/>
<dbReference type="GO" id="GO:0012505">
    <property type="term" value="C:endomembrane system"/>
    <property type="evidence" value="ECO:0007669"/>
    <property type="project" value="UniProtKB-SubCell"/>
</dbReference>
<evidence type="ECO:0000256" key="1">
    <source>
        <dbReference type="ARBA" id="ARBA00004127"/>
    </source>
</evidence>
<accession>A0A1W5D8J5</accession>